<dbReference type="NCBIfam" id="TIGR01417">
    <property type="entry name" value="PTS_I_fam"/>
    <property type="match status" value="1"/>
</dbReference>
<name>A0ABN1EU77_9PROT</name>
<dbReference type="CDD" id="cd00367">
    <property type="entry name" value="PTS-HPr_like"/>
    <property type="match status" value="1"/>
</dbReference>
<dbReference type="SUPFAM" id="SSF55594">
    <property type="entry name" value="HPr-like"/>
    <property type="match status" value="1"/>
</dbReference>
<dbReference type="PROSITE" id="PS00369">
    <property type="entry name" value="PTS_HPR_HIS"/>
    <property type="match status" value="1"/>
</dbReference>
<keyword evidence="6" id="KW-0813">Transport</keyword>
<dbReference type="InterPro" id="IPR001020">
    <property type="entry name" value="PTS_HPr_His_P_site"/>
</dbReference>
<dbReference type="SUPFAM" id="SSF51261">
    <property type="entry name" value="Duplicated hybrid motif"/>
    <property type="match status" value="1"/>
</dbReference>
<proteinExistence type="inferred from homology"/>
<keyword evidence="9" id="KW-0808">Transferase</keyword>
<comment type="subcellular location">
    <subcellularLocation>
        <location evidence="3">Cytoplasm</location>
    </subcellularLocation>
</comment>
<evidence type="ECO:0000259" key="15">
    <source>
        <dbReference type="PROSITE" id="PS51350"/>
    </source>
</evidence>
<evidence type="ECO:0000256" key="6">
    <source>
        <dbReference type="ARBA" id="ARBA00022448"/>
    </source>
</evidence>
<comment type="caution">
    <text evidence="16">The sequence shown here is derived from an EMBL/GenBank/DDBJ whole genome shotgun (WGS) entry which is preliminary data.</text>
</comment>
<dbReference type="Gene3D" id="1.10.274.10">
    <property type="entry name" value="PtsI, HPr-binding domain"/>
    <property type="match status" value="1"/>
</dbReference>
<evidence type="ECO:0000256" key="11">
    <source>
        <dbReference type="ARBA" id="ARBA00022723"/>
    </source>
</evidence>
<evidence type="ECO:0000256" key="2">
    <source>
        <dbReference type="ARBA" id="ARBA00001946"/>
    </source>
</evidence>
<dbReference type="SUPFAM" id="SSF47831">
    <property type="entry name" value="Enzyme I of the PEP:sugar phosphotransferase system HPr-binding (sub)domain"/>
    <property type="match status" value="1"/>
</dbReference>
<dbReference type="Pfam" id="PF00358">
    <property type="entry name" value="PTS_EIIA_1"/>
    <property type="match status" value="1"/>
</dbReference>
<dbReference type="InterPro" id="IPR050499">
    <property type="entry name" value="PEP-utilizing_PTS_enzyme"/>
</dbReference>
<dbReference type="PROSITE" id="PS51350">
    <property type="entry name" value="PTS_HPR_DOM"/>
    <property type="match status" value="1"/>
</dbReference>
<dbReference type="EC" id="2.7.3.9" evidence="5"/>
<dbReference type="RefSeq" id="WP_166935747.1">
    <property type="nucleotide sequence ID" value="NZ_BAAADD010000006.1"/>
</dbReference>
<dbReference type="InterPro" id="IPR023151">
    <property type="entry name" value="PEP_util_CS"/>
</dbReference>
<keyword evidence="8" id="KW-0762">Sugar transport</keyword>
<evidence type="ECO:0000259" key="14">
    <source>
        <dbReference type="PROSITE" id="PS51093"/>
    </source>
</evidence>
<dbReference type="InterPro" id="IPR035895">
    <property type="entry name" value="HPr-like_sf"/>
</dbReference>
<dbReference type="SUPFAM" id="SSF52009">
    <property type="entry name" value="Phosphohistidine domain"/>
    <property type="match status" value="1"/>
</dbReference>
<keyword evidence="17" id="KW-1185">Reference proteome</keyword>
<evidence type="ECO:0000313" key="16">
    <source>
        <dbReference type="EMBL" id="GAA0574653.1"/>
    </source>
</evidence>
<sequence>MVTVLAPMTGWVAPLGEVPDPVFADKIMGDGVAIDPTDGRIVAPCNGVIATLAAHAFTIRAASGIEILTHVGLDTVALKGEGFKALAREGQVVKAGDPVLMADLDFLARNAKSLISPVIVVGGEGLRILRRAENCEVVAGAFLLEIAALGTAPEAASGTATVTAKAVVASEHGLHARPSALIATTAKRFAGEITLTCRGRSANAKSATAIMSLGVHQGDEVAISAPSRAATDAIVAVVAAVGEREHRVLAPALAPRALPSNTATRIHGIAAAPGRAVGVAVQMSGREIAVVEAGRGIAAETKALREAIAQLRARLERTATSGDRVRREILSAHVALLDDPDLVAAAEKKIGEGKSAAFAFRSTVRVSAERLRTMDDMRMRERAGDLVDLERQVLALLTGATAAPERALPPGAILIAEEILPSDLKSGIAGFVSSGGGPTSHAAILAAGMNIPALVGAGPQVLAIREGGELLLNADDGFVDLAPDAAAVADTRQRVAAAAARRQREQSEAVSDCVTADGVRVEVFANLGKGAAEAAEAVGLGAEGCGVLRTEFLFMDRETPPSEDEQFAAYQGIADALAGRPFIIRTFDIGADKPVPYLHFPPEDNPQLGLRGVRTASVWPELLTTQLKAAARVKGQVRIMLPMITAPHEIRAIRTVLAGMGASLPLGAMVETPSAGLLADQLVADADFLSIGTNDLTQYVLAIDRGHRALSGQLDALHPAVLRLIARASDAANAVHKSAAVCGGLAADLVAAPILIGLGISELSVPPPVVPRLKAAIRRLNSDACRTAARAALELETPEAVRALVKANFVEEDR</sequence>
<dbReference type="InterPro" id="IPR011055">
    <property type="entry name" value="Dup_hybrid_motif"/>
</dbReference>
<evidence type="ECO:0000256" key="9">
    <source>
        <dbReference type="ARBA" id="ARBA00022679"/>
    </source>
</evidence>
<dbReference type="Pfam" id="PF00381">
    <property type="entry name" value="PTS-HPr"/>
    <property type="match status" value="1"/>
</dbReference>
<evidence type="ECO:0000256" key="12">
    <source>
        <dbReference type="ARBA" id="ARBA00022777"/>
    </source>
</evidence>
<keyword evidence="10" id="KW-0598">Phosphotransferase system</keyword>
<dbReference type="PROSITE" id="PS00742">
    <property type="entry name" value="PEP_ENZYMES_2"/>
    <property type="match status" value="1"/>
</dbReference>
<feature type="domain" description="PTS EIIA type-1" evidence="14">
    <location>
        <begin position="20"/>
        <end position="122"/>
    </location>
</feature>
<dbReference type="PROSITE" id="PS51093">
    <property type="entry name" value="PTS_EIIA_TYPE_1"/>
    <property type="match status" value="1"/>
</dbReference>
<dbReference type="Gene3D" id="2.70.70.10">
    <property type="entry name" value="Glucose Permease (Domain IIA)"/>
    <property type="match status" value="1"/>
</dbReference>
<accession>A0ABN1EU77</accession>
<dbReference type="Proteomes" id="UP001499951">
    <property type="component" value="Unassembled WGS sequence"/>
</dbReference>
<comment type="catalytic activity">
    <reaction evidence="1">
        <text>L-histidyl-[protein] + phosphoenolpyruvate = N(pros)-phospho-L-histidyl-[protein] + pyruvate</text>
        <dbReference type="Rhea" id="RHEA:23880"/>
        <dbReference type="Rhea" id="RHEA-COMP:9745"/>
        <dbReference type="Rhea" id="RHEA-COMP:9746"/>
        <dbReference type="ChEBI" id="CHEBI:15361"/>
        <dbReference type="ChEBI" id="CHEBI:29979"/>
        <dbReference type="ChEBI" id="CHEBI:58702"/>
        <dbReference type="ChEBI" id="CHEBI:64837"/>
        <dbReference type="EC" id="2.7.3.9"/>
    </reaction>
</comment>
<feature type="domain" description="HPr" evidence="15">
    <location>
        <begin position="161"/>
        <end position="249"/>
    </location>
</feature>
<reference evidence="16 17" key="1">
    <citation type="journal article" date="2019" name="Int. J. Syst. Evol. Microbiol.">
        <title>The Global Catalogue of Microorganisms (GCM) 10K type strain sequencing project: providing services to taxonomists for standard genome sequencing and annotation.</title>
        <authorList>
            <consortium name="The Broad Institute Genomics Platform"/>
            <consortium name="The Broad Institute Genome Sequencing Center for Infectious Disease"/>
            <person name="Wu L."/>
            <person name="Ma J."/>
        </authorList>
    </citation>
    <scope>NUCLEOTIDE SEQUENCE [LARGE SCALE GENOMIC DNA]</scope>
    <source>
        <strain evidence="16 17">JCM 15089</strain>
    </source>
</reference>
<dbReference type="Pfam" id="PF05524">
    <property type="entry name" value="PEP-utilisers_N"/>
    <property type="match status" value="1"/>
</dbReference>
<dbReference type="InterPro" id="IPR008731">
    <property type="entry name" value="PTS_EIN"/>
</dbReference>
<organism evidence="16 17">
    <name type="scientific">Rhizomicrobium electricum</name>
    <dbReference type="NCBI Taxonomy" id="480070"/>
    <lineage>
        <taxon>Bacteria</taxon>
        <taxon>Pseudomonadati</taxon>
        <taxon>Pseudomonadota</taxon>
        <taxon>Alphaproteobacteria</taxon>
        <taxon>Micropepsales</taxon>
        <taxon>Micropepsaceae</taxon>
        <taxon>Rhizomicrobium</taxon>
    </lineage>
</organism>
<comment type="similarity">
    <text evidence="4">Belongs to the PEP-utilizing enzyme family.</text>
</comment>
<dbReference type="SUPFAM" id="SSF51621">
    <property type="entry name" value="Phosphoenolpyruvate/pyruvate domain"/>
    <property type="match status" value="1"/>
</dbReference>
<evidence type="ECO:0000256" key="10">
    <source>
        <dbReference type="ARBA" id="ARBA00022683"/>
    </source>
</evidence>
<keyword evidence="13" id="KW-0460">Magnesium</keyword>
<dbReference type="InterPro" id="IPR006318">
    <property type="entry name" value="PTS_EI-like"/>
</dbReference>
<evidence type="ECO:0000313" key="17">
    <source>
        <dbReference type="Proteomes" id="UP001499951"/>
    </source>
</evidence>
<dbReference type="Pfam" id="PF02896">
    <property type="entry name" value="PEP-utilizers_C"/>
    <property type="match status" value="1"/>
</dbReference>
<keyword evidence="11" id="KW-0479">Metal-binding</keyword>
<evidence type="ECO:0000256" key="4">
    <source>
        <dbReference type="ARBA" id="ARBA00007837"/>
    </source>
</evidence>
<dbReference type="Gene3D" id="3.50.30.10">
    <property type="entry name" value="Phosphohistidine domain"/>
    <property type="match status" value="1"/>
</dbReference>
<dbReference type="InterPro" id="IPR015813">
    <property type="entry name" value="Pyrv/PenolPyrv_kinase-like_dom"/>
</dbReference>
<dbReference type="Pfam" id="PF00391">
    <property type="entry name" value="PEP-utilizers"/>
    <property type="match status" value="1"/>
</dbReference>
<evidence type="ECO:0000256" key="8">
    <source>
        <dbReference type="ARBA" id="ARBA00022597"/>
    </source>
</evidence>
<dbReference type="InterPro" id="IPR036618">
    <property type="entry name" value="PtsI_HPr-bd_sf"/>
</dbReference>
<dbReference type="Gene3D" id="3.30.1340.10">
    <property type="entry name" value="HPr-like"/>
    <property type="match status" value="1"/>
</dbReference>
<gene>
    <name evidence="16" type="primary">ptsP_1</name>
    <name evidence="16" type="ORF">GCM10008942_24260</name>
</gene>
<dbReference type="PANTHER" id="PTHR46244:SF6">
    <property type="entry name" value="PHOSPHOENOLPYRUVATE-PROTEIN PHOSPHOTRANSFERASE"/>
    <property type="match status" value="1"/>
</dbReference>
<dbReference type="InterPro" id="IPR000032">
    <property type="entry name" value="HPr-like"/>
</dbReference>
<evidence type="ECO:0000256" key="5">
    <source>
        <dbReference type="ARBA" id="ARBA00012232"/>
    </source>
</evidence>
<evidence type="ECO:0000256" key="3">
    <source>
        <dbReference type="ARBA" id="ARBA00004496"/>
    </source>
</evidence>
<dbReference type="NCBIfam" id="TIGR00830">
    <property type="entry name" value="PTBA"/>
    <property type="match status" value="1"/>
</dbReference>
<dbReference type="InterPro" id="IPR000121">
    <property type="entry name" value="PEP_util_C"/>
</dbReference>
<evidence type="ECO:0000256" key="13">
    <source>
        <dbReference type="ARBA" id="ARBA00022842"/>
    </source>
</evidence>
<dbReference type="EMBL" id="BAAADD010000006">
    <property type="protein sequence ID" value="GAA0574653.1"/>
    <property type="molecule type" value="Genomic_DNA"/>
</dbReference>
<dbReference type="NCBIfam" id="TIGR01003">
    <property type="entry name" value="PTS_HPr_family"/>
    <property type="match status" value="1"/>
</dbReference>
<dbReference type="PRINTS" id="PR00107">
    <property type="entry name" value="PHOSPHOCPHPR"/>
</dbReference>
<dbReference type="Gene3D" id="3.20.20.60">
    <property type="entry name" value="Phosphoenolpyruvate-binding domains"/>
    <property type="match status" value="1"/>
</dbReference>
<keyword evidence="7" id="KW-0963">Cytoplasm</keyword>
<dbReference type="PRINTS" id="PR01736">
    <property type="entry name" value="PHPHTRNFRASE"/>
</dbReference>
<dbReference type="InterPro" id="IPR008279">
    <property type="entry name" value="PEP-util_enz_mobile_dom"/>
</dbReference>
<keyword evidence="12" id="KW-0418">Kinase</keyword>
<evidence type="ECO:0000256" key="1">
    <source>
        <dbReference type="ARBA" id="ARBA00000683"/>
    </source>
</evidence>
<dbReference type="InterPro" id="IPR036637">
    <property type="entry name" value="Phosphohistidine_dom_sf"/>
</dbReference>
<dbReference type="PANTHER" id="PTHR46244">
    <property type="entry name" value="PHOSPHOENOLPYRUVATE-PROTEIN PHOSPHOTRANSFERASE"/>
    <property type="match status" value="1"/>
</dbReference>
<protein>
    <recommendedName>
        <fullName evidence="5">phosphoenolpyruvate--protein phosphotransferase</fullName>
        <ecNumber evidence="5">2.7.3.9</ecNumber>
    </recommendedName>
</protein>
<comment type="cofactor">
    <cofactor evidence="2">
        <name>Mg(2+)</name>
        <dbReference type="ChEBI" id="CHEBI:18420"/>
    </cofactor>
</comment>
<dbReference type="InterPro" id="IPR001127">
    <property type="entry name" value="PTS_EIIA_1_perm"/>
</dbReference>
<dbReference type="InterPro" id="IPR040442">
    <property type="entry name" value="Pyrv_kinase-like_dom_sf"/>
</dbReference>
<evidence type="ECO:0000256" key="7">
    <source>
        <dbReference type="ARBA" id="ARBA00022490"/>
    </source>
</evidence>